<dbReference type="EMBL" id="LT907978">
    <property type="protein sequence ID" value="SOB72897.1"/>
    <property type="molecule type" value="Genomic_DNA"/>
</dbReference>
<evidence type="ECO:0000313" key="1">
    <source>
        <dbReference type="EMBL" id="SOB72897.1"/>
    </source>
</evidence>
<keyword evidence="2" id="KW-1185">Reference proteome</keyword>
<dbReference type="GO" id="GO:0005524">
    <property type="term" value="F:ATP binding"/>
    <property type="evidence" value="ECO:0007669"/>
    <property type="project" value="InterPro"/>
</dbReference>
<dbReference type="Pfam" id="PF02572">
    <property type="entry name" value="CobA_CobO_BtuR"/>
    <property type="match status" value="1"/>
</dbReference>
<evidence type="ECO:0000313" key="2">
    <source>
        <dbReference type="Proteomes" id="UP000217549"/>
    </source>
</evidence>
<accession>A0A285PUG8</accession>
<protein>
    <submittedName>
        <fullName evidence="1">Cob(I)yrinic acid a,c-diamide adenosyltransferase</fullName>
        <ecNumber evidence="1">2.5.1.17</ecNumber>
    </submittedName>
</protein>
<dbReference type="GO" id="GO:0008817">
    <property type="term" value="F:corrinoid adenosyltransferase activity"/>
    <property type="evidence" value="ECO:0007669"/>
    <property type="project" value="UniProtKB-EC"/>
</dbReference>
<dbReference type="PANTHER" id="PTHR46638:SF1">
    <property type="entry name" value="CORRINOID ADENOSYLTRANSFERASE"/>
    <property type="match status" value="1"/>
</dbReference>
<organism evidence="1 2">
    <name type="scientific">Anaerobutyricum hallii</name>
    <dbReference type="NCBI Taxonomy" id="39488"/>
    <lineage>
        <taxon>Bacteria</taxon>
        <taxon>Bacillati</taxon>
        <taxon>Bacillota</taxon>
        <taxon>Clostridia</taxon>
        <taxon>Lachnospirales</taxon>
        <taxon>Lachnospiraceae</taxon>
        <taxon>Anaerobutyricum</taxon>
    </lineage>
</organism>
<dbReference type="Proteomes" id="UP000217549">
    <property type="component" value="Chromosome I"/>
</dbReference>
<dbReference type="Gene3D" id="3.40.50.300">
    <property type="entry name" value="P-loop containing nucleotide triphosphate hydrolases"/>
    <property type="match status" value="1"/>
</dbReference>
<name>A0A285PUG8_9FIRM</name>
<gene>
    <name evidence="1" type="ORF">EHLA_2271</name>
</gene>
<dbReference type="InterPro" id="IPR003724">
    <property type="entry name" value="CblAdoTrfase_CobA"/>
</dbReference>
<keyword evidence="1" id="KW-0808">Transferase</keyword>
<dbReference type="STRING" id="39488.ERS852450_00531"/>
<dbReference type="SUPFAM" id="SSF52540">
    <property type="entry name" value="P-loop containing nucleoside triphosphate hydrolases"/>
    <property type="match status" value="1"/>
</dbReference>
<dbReference type="PANTHER" id="PTHR46638">
    <property type="entry name" value="CORRINOID ADENOSYLTRANSFERASE"/>
    <property type="match status" value="1"/>
</dbReference>
<dbReference type="KEGG" id="ehl:EHLA_2271"/>
<proteinExistence type="predicted"/>
<dbReference type="GO" id="GO:0009236">
    <property type="term" value="P:cobalamin biosynthetic process"/>
    <property type="evidence" value="ECO:0007669"/>
    <property type="project" value="InterPro"/>
</dbReference>
<dbReference type="AlphaFoldDB" id="A0A285PUG8"/>
<reference evidence="2" key="1">
    <citation type="submission" date="2017-09" db="EMBL/GenBank/DDBJ databases">
        <authorList>
            <person name="Shetty A S."/>
        </authorList>
    </citation>
    <scope>NUCLEOTIDE SEQUENCE [LARGE SCALE GENOMIC DNA]</scope>
</reference>
<dbReference type="EC" id="2.5.1.17" evidence="1"/>
<dbReference type="PIRSF" id="PIRSF015617">
    <property type="entry name" value="Adensltrnsf_CobA"/>
    <property type="match status" value="1"/>
</dbReference>
<dbReference type="InterPro" id="IPR027417">
    <property type="entry name" value="P-loop_NTPase"/>
</dbReference>
<sequence length="192" mass="21612">MIYGMMLQTSINIIRMKGQKMDGSIQVYYGNGRGKTTAALGLGIRAAGVGKQVIMVQFLKKKHSDTLDFLKKLEPELQIFRFEKAACGYSDLSPKEKQEQMLNIKNALGYSRKVLDTGQCDLLILDEIFGLVDYNIITIEELMDLIAVKKDSMDLILTGRNLPEEVREIADCVYSIQREKEKTPEILAQGIS</sequence>